<accession>A0A0X3TQZ5</accession>
<evidence type="ECO:0000256" key="1">
    <source>
        <dbReference type="SAM" id="SignalP"/>
    </source>
</evidence>
<reference evidence="4 5" key="1">
    <citation type="submission" date="2015-12" db="EMBL/GenBank/DDBJ databases">
        <authorList>
            <person name="Shamseldin A."/>
            <person name="Moawad H."/>
            <person name="Abd El-Rahim W.M."/>
            <person name="Sadowsky M.J."/>
        </authorList>
    </citation>
    <scope>NUCLEOTIDE SEQUENCE [LARGE SCALE GENOMIC DNA]</scope>
    <source>
        <strain evidence="4 5">ZGT118</strain>
    </source>
</reference>
<evidence type="ECO:0000259" key="2">
    <source>
        <dbReference type="Pfam" id="PF06742"/>
    </source>
</evidence>
<keyword evidence="5" id="KW-1185">Reference proteome</keyword>
<feature type="chain" id="PRO_5007054360" description="Carboxylesterase" evidence="1">
    <location>
        <begin position="19"/>
        <end position="333"/>
    </location>
</feature>
<name>A0A0X3TQZ5_9RHOB</name>
<feature type="signal peptide" evidence="1">
    <location>
        <begin position="1"/>
        <end position="18"/>
    </location>
</feature>
<evidence type="ECO:0008006" key="6">
    <source>
        <dbReference type="Google" id="ProtNLM"/>
    </source>
</evidence>
<feature type="domain" description="DUF1254" evidence="3">
    <location>
        <begin position="48"/>
        <end position="156"/>
    </location>
</feature>
<evidence type="ECO:0000259" key="3">
    <source>
        <dbReference type="Pfam" id="PF06863"/>
    </source>
</evidence>
<dbReference type="Gene3D" id="2.60.40.1610">
    <property type="entry name" value="Domain of unknown function DUF1254"/>
    <property type="match status" value="1"/>
</dbReference>
<dbReference type="Gene3D" id="2.60.120.600">
    <property type="entry name" value="Domain of unknown function DUF1214, C-terminal domain"/>
    <property type="match status" value="1"/>
</dbReference>
<dbReference type="InterPro" id="IPR010621">
    <property type="entry name" value="DUF1214"/>
</dbReference>
<keyword evidence="1" id="KW-0732">Signal</keyword>
<proteinExistence type="predicted"/>
<dbReference type="Proteomes" id="UP000053791">
    <property type="component" value="Unassembled WGS sequence"/>
</dbReference>
<dbReference type="Pfam" id="PF06863">
    <property type="entry name" value="DUF1254"/>
    <property type="match status" value="1"/>
</dbReference>
<dbReference type="InterPro" id="IPR037050">
    <property type="entry name" value="DUF1254_sf"/>
</dbReference>
<protein>
    <recommendedName>
        <fullName evidence="6">Carboxylesterase</fullName>
    </recommendedName>
</protein>
<dbReference type="RefSeq" id="WP_082688797.1">
    <property type="nucleotide sequence ID" value="NZ_LQBQ01000034.1"/>
</dbReference>
<comment type="caution">
    <text evidence="4">The sequence shown here is derived from an EMBL/GenBank/DDBJ whole genome shotgun (WGS) entry which is preliminary data.</text>
</comment>
<dbReference type="InterPro" id="IPR010679">
    <property type="entry name" value="DUF1254"/>
</dbReference>
<dbReference type="OrthoDB" id="9777345at2"/>
<dbReference type="AlphaFoldDB" id="A0A0X3TQZ5"/>
<gene>
    <name evidence="4" type="ORF">AVO45_10300</name>
</gene>
<dbReference type="EMBL" id="LQBQ01000034">
    <property type="protein sequence ID" value="KUJ76876.1"/>
    <property type="molecule type" value="Genomic_DNA"/>
</dbReference>
<feature type="domain" description="DUF1214" evidence="2">
    <location>
        <begin position="231"/>
        <end position="316"/>
    </location>
</feature>
<sequence>MKRLLLALALCVPVPALAEDITIQNLARAETDTMFRAIMADNDIGIGTLFHERTTTEADKPQPVIRANQDTLYSGVVVDLSEPLTVTLPKAGNRFQSVLVINQDHFNFGHASPGVYELTEEEAGSRFALLLFRTFVDVSDPDDLARAKAAQDGISIEGGSAGLFEAPDWDLAALSKARRAISDLAEVVGVESSKSYGRSGDIDPLEHLVGLAGWGGQPGAMAEALVDAVEMNDGETPYAVTVKDVPVDAFWSITVYDAEGYLAPNDLGRNSYNQTSATPNDDGSYTIHFGACDDGRINCIPITEGWNYTIRLYQPREEILDGSWTFPHLEPVT</sequence>
<dbReference type="STRING" id="1685379.AVO45_10300"/>
<organism evidence="4 5">
    <name type="scientific">Ruegeria marisrubri</name>
    <dbReference type="NCBI Taxonomy" id="1685379"/>
    <lineage>
        <taxon>Bacteria</taxon>
        <taxon>Pseudomonadati</taxon>
        <taxon>Pseudomonadota</taxon>
        <taxon>Alphaproteobacteria</taxon>
        <taxon>Rhodobacterales</taxon>
        <taxon>Roseobacteraceae</taxon>
        <taxon>Ruegeria</taxon>
    </lineage>
</organism>
<dbReference type="PANTHER" id="PTHR36509:SF2">
    <property type="entry name" value="BLL3101 PROTEIN"/>
    <property type="match status" value="1"/>
</dbReference>
<evidence type="ECO:0000313" key="4">
    <source>
        <dbReference type="EMBL" id="KUJ76876.1"/>
    </source>
</evidence>
<dbReference type="PANTHER" id="PTHR36509">
    <property type="entry name" value="BLL3101 PROTEIN"/>
    <property type="match status" value="1"/>
</dbReference>
<dbReference type="InterPro" id="IPR037049">
    <property type="entry name" value="DUF1214_C_sf"/>
</dbReference>
<evidence type="ECO:0000313" key="5">
    <source>
        <dbReference type="Proteomes" id="UP000053791"/>
    </source>
</evidence>
<dbReference type="SUPFAM" id="SSF160935">
    <property type="entry name" value="VPA0735-like"/>
    <property type="match status" value="1"/>
</dbReference>
<dbReference type="Pfam" id="PF06742">
    <property type="entry name" value="DUF1214"/>
    <property type="match status" value="1"/>
</dbReference>